<proteinExistence type="predicted"/>
<keyword evidence="3" id="KW-1185">Reference proteome</keyword>
<dbReference type="Pfam" id="PF00462">
    <property type="entry name" value="Glutaredoxin"/>
    <property type="match status" value="1"/>
</dbReference>
<dbReference type="RefSeq" id="WP_024269214.1">
    <property type="nucleotide sequence ID" value="NC_023035.1"/>
</dbReference>
<organism evidence="2 3">
    <name type="scientific">Salinispira pacifica</name>
    <dbReference type="NCBI Taxonomy" id="1307761"/>
    <lineage>
        <taxon>Bacteria</taxon>
        <taxon>Pseudomonadati</taxon>
        <taxon>Spirochaetota</taxon>
        <taxon>Spirochaetia</taxon>
        <taxon>Spirochaetales</taxon>
        <taxon>Spirochaetaceae</taxon>
        <taxon>Salinispira</taxon>
    </lineage>
</organism>
<dbReference type="HOGENOM" id="CLU_026126_9_1_12"/>
<dbReference type="SUPFAM" id="SSF52833">
    <property type="entry name" value="Thioredoxin-like"/>
    <property type="match status" value="1"/>
</dbReference>
<dbReference type="PROSITE" id="PS51354">
    <property type="entry name" value="GLUTAREDOXIN_2"/>
    <property type="match status" value="1"/>
</dbReference>
<evidence type="ECO:0000259" key="1">
    <source>
        <dbReference type="Pfam" id="PF00462"/>
    </source>
</evidence>
<protein>
    <recommendedName>
        <fullName evidence="1">Glutaredoxin domain-containing protein</fullName>
    </recommendedName>
</protein>
<evidence type="ECO:0000313" key="3">
    <source>
        <dbReference type="Proteomes" id="UP000018680"/>
    </source>
</evidence>
<dbReference type="Proteomes" id="UP000018680">
    <property type="component" value="Chromosome"/>
</dbReference>
<gene>
    <name evidence="2" type="ORF">L21SP2_2971</name>
</gene>
<dbReference type="AlphaFoldDB" id="V5WKG2"/>
<dbReference type="OrthoDB" id="9795531at2"/>
<dbReference type="STRING" id="1307761.L21SP2_2971"/>
<dbReference type="eggNOG" id="COG0695">
    <property type="taxonomic scope" value="Bacteria"/>
</dbReference>
<dbReference type="InterPro" id="IPR002109">
    <property type="entry name" value="Glutaredoxin"/>
</dbReference>
<dbReference type="InterPro" id="IPR036249">
    <property type="entry name" value="Thioredoxin-like_sf"/>
</dbReference>
<feature type="domain" description="Glutaredoxin" evidence="1">
    <location>
        <begin position="23"/>
        <end position="84"/>
    </location>
</feature>
<dbReference type="KEGG" id="slr:L21SP2_2971"/>
<dbReference type="EMBL" id="CP006939">
    <property type="protein sequence ID" value="AHC16317.1"/>
    <property type="molecule type" value="Genomic_DNA"/>
</dbReference>
<dbReference type="CDD" id="cd02976">
    <property type="entry name" value="NrdH"/>
    <property type="match status" value="1"/>
</dbReference>
<accession>V5WKG2</accession>
<evidence type="ECO:0000313" key="2">
    <source>
        <dbReference type="EMBL" id="AHC16317.1"/>
    </source>
</evidence>
<reference evidence="2 3" key="1">
    <citation type="journal article" date="2015" name="Stand. Genomic Sci.">
        <title>Complete genome sequence and description of Salinispira pacifica gen. nov., sp. nov., a novel spirochaete isolated form a hypersaline microbial mat.</title>
        <authorList>
            <person name="Ben Hania W."/>
            <person name="Joseph M."/>
            <person name="Schumann P."/>
            <person name="Bunk B."/>
            <person name="Fiebig A."/>
            <person name="Sproer C."/>
            <person name="Klenk H.P."/>
            <person name="Fardeau M.L."/>
            <person name="Spring S."/>
        </authorList>
    </citation>
    <scope>NUCLEOTIDE SEQUENCE [LARGE SCALE GENOMIC DNA]</scope>
    <source>
        <strain evidence="2 3">L21-RPul-D2</strain>
    </source>
</reference>
<dbReference type="Gene3D" id="3.40.30.10">
    <property type="entry name" value="Glutaredoxin"/>
    <property type="match status" value="1"/>
</dbReference>
<name>V5WKG2_9SPIO</name>
<sequence length="102" mass="11860">MSYIESVDYKKVEGSKTKPALRVYALSTCAFCEKAMNFLKEHEYAYEYLFMDLIDREVKKSIKAELKEKHGSIPLFPLLVVDGEQAVSGFTEEKWRELLDIE</sequence>